<dbReference type="GO" id="GO:0008199">
    <property type="term" value="F:ferric iron binding"/>
    <property type="evidence" value="ECO:0007669"/>
    <property type="project" value="InterPro"/>
</dbReference>
<protein>
    <recommendedName>
        <fullName evidence="3">Intradiol ring-cleavage dioxygenases domain-containing protein</fullName>
    </recommendedName>
</protein>
<dbReference type="EMBL" id="JAFJYH010000059">
    <property type="protein sequence ID" value="KAG4421828.1"/>
    <property type="molecule type" value="Genomic_DNA"/>
</dbReference>
<dbReference type="PANTHER" id="PTHR34315">
    <property type="match status" value="1"/>
</dbReference>
<reference evidence="4" key="1">
    <citation type="submission" date="2021-02" db="EMBL/GenBank/DDBJ databases">
        <title>Genome sequence Cadophora malorum strain M34.</title>
        <authorList>
            <person name="Stefanovic E."/>
            <person name="Vu D."/>
            <person name="Scully C."/>
            <person name="Dijksterhuis J."/>
            <person name="Roader J."/>
            <person name="Houbraken J."/>
        </authorList>
    </citation>
    <scope>NUCLEOTIDE SEQUENCE</scope>
    <source>
        <strain evidence="4">M34</strain>
    </source>
</reference>
<keyword evidence="5" id="KW-1185">Reference proteome</keyword>
<dbReference type="GO" id="GO:0016702">
    <property type="term" value="F:oxidoreductase activity, acting on single donors with incorporation of molecular oxygen, incorporation of two atoms of oxygen"/>
    <property type="evidence" value="ECO:0007669"/>
    <property type="project" value="InterPro"/>
</dbReference>
<gene>
    <name evidence="4" type="ORF">IFR04_005078</name>
</gene>
<dbReference type="SUPFAM" id="SSF49482">
    <property type="entry name" value="Aromatic compound dioxygenase"/>
    <property type="match status" value="1"/>
</dbReference>
<dbReference type="AlphaFoldDB" id="A0A8H7WBC3"/>
<dbReference type="CDD" id="cd03457">
    <property type="entry name" value="intradiol_dioxygenase_like"/>
    <property type="match status" value="1"/>
</dbReference>
<dbReference type="InterPro" id="IPR000627">
    <property type="entry name" value="Intradiol_dOase_C"/>
</dbReference>
<comment type="caution">
    <text evidence="4">The sequence shown here is derived from an EMBL/GenBank/DDBJ whole genome shotgun (WGS) entry which is preliminary data.</text>
</comment>
<feature type="chain" id="PRO_5034835595" description="Intradiol ring-cleavage dioxygenases domain-containing protein" evidence="2">
    <location>
        <begin position="20"/>
        <end position="377"/>
    </location>
</feature>
<evidence type="ECO:0000313" key="4">
    <source>
        <dbReference type="EMBL" id="KAG4421828.1"/>
    </source>
</evidence>
<dbReference type="OrthoDB" id="121380at2759"/>
<dbReference type="PANTHER" id="PTHR34315:SF1">
    <property type="entry name" value="INTRADIOL RING-CLEAVAGE DIOXYGENASES DOMAIN-CONTAINING PROTEIN-RELATED"/>
    <property type="match status" value="1"/>
</dbReference>
<dbReference type="Pfam" id="PF00775">
    <property type="entry name" value="Dioxygenase_C"/>
    <property type="match status" value="1"/>
</dbReference>
<feature type="region of interest" description="Disordered" evidence="1">
    <location>
        <begin position="351"/>
        <end position="377"/>
    </location>
</feature>
<feature type="compositionally biased region" description="Polar residues" evidence="1">
    <location>
        <begin position="366"/>
        <end position="377"/>
    </location>
</feature>
<sequence>MYIPSIAVALISTLALVQAHPGHDIKQEIEERAKALGNNPRDISHCAAKLKARGHEARTISRRSALLKAEREKRGLATARDLDNILNARDAASVLATNHSSPVVYTPQTSTDIIFAGNQSCVLVPEVTEGPYYVSGEFIRSDVREIDHEQGVDLILDLQVIDVSTCEPVPDIMIDLWYANTTGIYSGVVAGGNGNSADASNINTTHSRGLQPTDSDGVAQFTTFYPGHYTGRTHHIHVATHANGTILPNNTFAGSTVSHIGQLFFDQSLSTQVEATSPYSSNTQSLTTNAQDGIFAQAAAIGDPVVEYSLLSADVADGIFGWIAFGIDVSREESIQAAVVYGANGGVANSNGGGQGGPGGPPSGFPTRSTVPTSTAA</sequence>
<proteinExistence type="predicted"/>
<evidence type="ECO:0000313" key="5">
    <source>
        <dbReference type="Proteomes" id="UP000664132"/>
    </source>
</evidence>
<dbReference type="Proteomes" id="UP000664132">
    <property type="component" value="Unassembled WGS sequence"/>
</dbReference>
<feature type="signal peptide" evidence="2">
    <location>
        <begin position="1"/>
        <end position="19"/>
    </location>
</feature>
<name>A0A8H7WBC3_9HELO</name>
<keyword evidence="2" id="KW-0732">Signal</keyword>
<accession>A0A8H7WBC3</accession>
<evidence type="ECO:0000259" key="3">
    <source>
        <dbReference type="Pfam" id="PF00775"/>
    </source>
</evidence>
<dbReference type="Gene3D" id="2.60.130.10">
    <property type="entry name" value="Aromatic compound dioxygenase"/>
    <property type="match status" value="1"/>
</dbReference>
<organism evidence="4 5">
    <name type="scientific">Cadophora malorum</name>
    <dbReference type="NCBI Taxonomy" id="108018"/>
    <lineage>
        <taxon>Eukaryota</taxon>
        <taxon>Fungi</taxon>
        <taxon>Dikarya</taxon>
        <taxon>Ascomycota</taxon>
        <taxon>Pezizomycotina</taxon>
        <taxon>Leotiomycetes</taxon>
        <taxon>Helotiales</taxon>
        <taxon>Ploettnerulaceae</taxon>
        <taxon>Cadophora</taxon>
    </lineage>
</organism>
<feature type="domain" description="Intradiol ring-cleavage dioxygenases" evidence="3">
    <location>
        <begin position="129"/>
        <end position="233"/>
    </location>
</feature>
<evidence type="ECO:0000256" key="2">
    <source>
        <dbReference type="SAM" id="SignalP"/>
    </source>
</evidence>
<evidence type="ECO:0000256" key="1">
    <source>
        <dbReference type="SAM" id="MobiDB-lite"/>
    </source>
</evidence>
<dbReference type="InterPro" id="IPR015889">
    <property type="entry name" value="Intradiol_dOase_core"/>
</dbReference>